<organism evidence="8 9">
    <name type="scientific">Suicoccus acidiformans</name>
    <dbReference type="NCBI Taxonomy" id="2036206"/>
    <lineage>
        <taxon>Bacteria</taxon>
        <taxon>Bacillati</taxon>
        <taxon>Bacillota</taxon>
        <taxon>Bacilli</taxon>
        <taxon>Lactobacillales</taxon>
        <taxon>Aerococcaceae</taxon>
        <taxon>Suicoccus</taxon>
    </lineage>
</organism>
<gene>
    <name evidence="8" type="ORF">CL176_00430</name>
</gene>
<feature type="transmembrane region" description="Helical" evidence="6">
    <location>
        <begin position="608"/>
        <end position="626"/>
    </location>
</feature>
<feature type="transmembrane region" description="Helical" evidence="6">
    <location>
        <begin position="240"/>
        <end position="262"/>
    </location>
</feature>
<feature type="transmembrane region" description="Helical" evidence="6">
    <location>
        <begin position="646"/>
        <end position="667"/>
    </location>
</feature>
<feature type="transmembrane region" description="Helical" evidence="6">
    <location>
        <begin position="207"/>
        <end position="224"/>
    </location>
</feature>
<dbReference type="OrthoDB" id="1705903at2"/>
<dbReference type="InterPro" id="IPR027022">
    <property type="entry name" value="ABC_permease_BceB-typ"/>
</dbReference>
<keyword evidence="6" id="KW-0813">Transport</keyword>
<feature type="transmembrane region" description="Helical" evidence="6">
    <location>
        <begin position="17"/>
        <end position="40"/>
    </location>
</feature>
<evidence type="ECO:0000313" key="9">
    <source>
        <dbReference type="Proteomes" id="UP000263232"/>
    </source>
</evidence>
<dbReference type="GO" id="GO:0055085">
    <property type="term" value="P:transmembrane transport"/>
    <property type="evidence" value="ECO:0007669"/>
    <property type="project" value="UniProtKB-UniRule"/>
</dbReference>
<dbReference type="PANTHER" id="PTHR46795:SF3">
    <property type="entry name" value="ABC TRANSPORTER PERMEASE"/>
    <property type="match status" value="1"/>
</dbReference>
<feature type="domain" description="ABC3 transporter permease C-terminal" evidence="7">
    <location>
        <begin position="562"/>
        <end position="663"/>
    </location>
</feature>
<dbReference type="InterPro" id="IPR052536">
    <property type="entry name" value="ABC-4_Integral_Memb_Prot"/>
</dbReference>
<comment type="subcellular location">
    <subcellularLocation>
        <location evidence="1 6">Cell membrane</location>
        <topology evidence="1 6">Multi-pass membrane protein</topology>
    </subcellularLocation>
</comment>
<dbReference type="PIRSF" id="PIRSF018968">
    <property type="entry name" value="ABC_permease_BceB"/>
    <property type="match status" value="1"/>
</dbReference>
<evidence type="ECO:0000313" key="8">
    <source>
        <dbReference type="EMBL" id="AXY24616.1"/>
    </source>
</evidence>
<evidence type="ECO:0000259" key="7">
    <source>
        <dbReference type="Pfam" id="PF02687"/>
    </source>
</evidence>
<keyword evidence="2 6" id="KW-1003">Cell membrane</keyword>
<dbReference type="Proteomes" id="UP000263232">
    <property type="component" value="Chromosome"/>
</dbReference>
<accession>A0A347WHQ9</accession>
<feature type="transmembrane region" description="Helical" evidence="6">
    <location>
        <begin position="60"/>
        <end position="79"/>
    </location>
</feature>
<feature type="transmembrane region" description="Helical" evidence="6">
    <location>
        <begin position="158"/>
        <end position="177"/>
    </location>
</feature>
<keyword evidence="5 6" id="KW-0472">Membrane</keyword>
<evidence type="ECO:0000256" key="3">
    <source>
        <dbReference type="ARBA" id="ARBA00022692"/>
    </source>
</evidence>
<protein>
    <recommendedName>
        <fullName evidence="7">ABC3 transporter permease C-terminal domain-containing protein</fullName>
    </recommendedName>
</protein>
<keyword evidence="4 6" id="KW-1133">Transmembrane helix</keyword>
<dbReference type="KEGG" id="abae:CL176_00430"/>
<dbReference type="RefSeq" id="WP_118989540.1">
    <property type="nucleotide sequence ID" value="NZ_CP023434.1"/>
</dbReference>
<dbReference type="EMBL" id="CP023434">
    <property type="protein sequence ID" value="AXY24616.1"/>
    <property type="molecule type" value="Genomic_DNA"/>
</dbReference>
<evidence type="ECO:0000256" key="4">
    <source>
        <dbReference type="ARBA" id="ARBA00022989"/>
    </source>
</evidence>
<name>A0A347WHQ9_9LACT</name>
<dbReference type="AlphaFoldDB" id="A0A347WHQ9"/>
<proteinExistence type="inferred from homology"/>
<evidence type="ECO:0000256" key="6">
    <source>
        <dbReference type="PIRNR" id="PIRNR018968"/>
    </source>
</evidence>
<keyword evidence="3 6" id="KW-0812">Transmembrane</keyword>
<feature type="transmembrane region" description="Helical" evidence="6">
    <location>
        <begin position="547"/>
        <end position="572"/>
    </location>
</feature>
<feature type="transmembrane region" description="Helical" evidence="6">
    <location>
        <begin position="290"/>
        <end position="309"/>
    </location>
</feature>
<dbReference type="GO" id="GO:0005886">
    <property type="term" value="C:plasma membrane"/>
    <property type="evidence" value="ECO:0007669"/>
    <property type="project" value="UniProtKB-SubCell"/>
</dbReference>
<feature type="transmembrane region" description="Helical" evidence="6">
    <location>
        <begin position="113"/>
        <end position="138"/>
    </location>
</feature>
<keyword evidence="9" id="KW-1185">Reference proteome</keyword>
<evidence type="ECO:0000256" key="5">
    <source>
        <dbReference type="ARBA" id="ARBA00023136"/>
    </source>
</evidence>
<comment type="similarity">
    <text evidence="6">Belongs to the ABC-4 integral membrane protein family.</text>
</comment>
<sequence length="679" mass="76063">MHLRLAYKNVKRNRSTYLVYFMTLTIIYGLIYSFTGVLKHPMFNELSGAQDLINRILNQYMPLASAFVLILLALLVLYVSDFVMRRRQRELGLYSSLGMRNSKIGAILSYETGLVNCLALISGLLLGQVFSAGLTLLAKKLFSIEYDKTLFYFSGETVLQVFWVFVGVVLVSAFLTWRKLRKIRIISFLSDRDEESVIIANSGRLDGILFTVSIVLLLLVLFFVRSDNLKVIIKDHGTKVLFALIVAVLLFYYSLSHALINLSKKNKKFYYKGYNTLTLRQVSRNLGKNIQAMALLSLSLGVSIILALASESSLKATNKAIDGAGPYDFMVIQNLVDDLGQRYESADIKQVLIEEGLTAEELGNGEQLTAYEADIVYEDIIDCSDLIRADEGLGQKPVEVIKVSDYNKAMRLQGSEEVHLGSNEFMINCNHEGTEKQAKDFLKNKGELTLAGVKLTASENAYRDSTFTIIPPGGNDRGTLIVNDEICEMLPSTSNIYITKFTGDVDVTALSEKLNDLEEEHAAHLGETGLWWEYMSYSKKELSDVTYGFNGVIVFIMLYLDIVIIIISLSILSIQSTSEITEQADDFSVLKSLGTTPKQAGKLVSRQILMYFIAPMILAIPFAYVGTNLVIRLLEEQMKLIIPIKWTALSLVILLLIVYIVITNSLAKRTLKSEMSKRI</sequence>
<evidence type="ECO:0000256" key="2">
    <source>
        <dbReference type="ARBA" id="ARBA00022475"/>
    </source>
</evidence>
<reference evidence="8 9" key="1">
    <citation type="submission" date="2017-09" db="EMBL/GenBank/DDBJ databases">
        <title>Complete genome sequence of Oxytococcus suis strain ZY16052.</title>
        <authorList>
            <person name="Li F."/>
        </authorList>
    </citation>
    <scope>NUCLEOTIDE SEQUENCE [LARGE SCALE GENOMIC DNA]</scope>
    <source>
        <strain evidence="8 9">ZY16052</strain>
    </source>
</reference>
<dbReference type="Pfam" id="PF02687">
    <property type="entry name" value="FtsX"/>
    <property type="match status" value="2"/>
</dbReference>
<feature type="domain" description="ABC3 transporter permease C-terminal" evidence="7">
    <location>
        <begin position="64"/>
        <end position="183"/>
    </location>
</feature>
<dbReference type="InterPro" id="IPR003838">
    <property type="entry name" value="ABC3_permease_C"/>
</dbReference>
<evidence type="ECO:0000256" key="1">
    <source>
        <dbReference type="ARBA" id="ARBA00004651"/>
    </source>
</evidence>
<dbReference type="PANTHER" id="PTHR46795">
    <property type="entry name" value="ABC TRANSPORTER PERMEASE-RELATED-RELATED"/>
    <property type="match status" value="1"/>
</dbReference>